<dbReference type="EMBL" id="CAJFCV020000004">
    <property type="protein sequence ID" value="CAG9118308.1"/>
    <property type="molecule type" value="Genomic_DNA"/>
</dbReference>
<evidence type="ECO:0000313" key="3">
    <source>
        <dbReference type="Proteomes" id="UP000095284"/>
    </source>
</evidence>
<dbReference type="InterPro" id="IPR012337">
    <property type="entry name" value="RNaseH-like_sf"/>
</dbReference>
<dbReference type="Proteomes" id="UP000659654">
    <property type="component" value="Unassembled WGS sequence"/>
</dbReference>
<dbReference type="Proteomes" id="UP000095284">
    <property type="component" value="Unplaced"/>
</dbReference>
<dbReference type="WBParaSite" id="BXY_0182600.1">
    <property type="protein sequence ID" value="BXY_0182600.1"/>
    <property type="gene ID" value="BXY_0182600"/>
</dbReference>
<dbReference type="SMR" id="A0A1I7RM91"/>
<dbReference type="PANTHER" id="PTHR37984:SF5">
    <property type="entry name" value="PROTEIN NYNRIN-LIKE"/>
    <property type="match status" value="1"/>
</dbReference>
<proteinExistence type="predicted"/>
<evidence type="ECO:0000313" key="2">
    <source>
        <dbReference type="EMBL" id="CAD5227889.1"/>
    </source>
</evidence>
<reference evidence="2" key="2">
    <citation type="submission" date="2020-09" db="EMBL/GenBank/DDBJ databases">
        <authorList>
            <person name="Kikuchi T."/>
        </authorList>
    </citation>
    <scope>NUCLEOTIDE SEQUENCE</scope>
    <source>
        <strain evidence="2">Ka4C1</strain>
    </source>
</reference>
<evidence type="ECO:0000313" key="4">
    <source>
        <dbReference type="Proteomes" id="UP000659654"/>
    </source>
</evidence>
<name>A0A1I7RM91_BURXY</name>
<reference evidence="5" key="1">
    <citation type="submission" date="2016-11" db="UniProtKB">
        <authorList>
            <consortium name="WormBaseParasite"/>
        </authorList>
    </citation>
    <scope>IDENTIFICATION</scope>
</reference>
<dbReference type="SUPFAM" id="SSF53098">
    <property type="entry name" value="Ribonuclease H-like"/>
    <property type="match status" value="1"/>
</dbReference>
<accession>A0A1I7RM91</accession>
<dbReference type="InterPro" id="IPR001584">
    <property type="entry name" value="Integrase_cat-core"/>
</dbReference>
<keyword evidence="4" id="KW-1185">Reference proteome</keyword>
<dbReference type="InterPro" id="IPR036397">
    <property type="entry name" value="RNaseH_sf"/>
</dbReference>
<dbReference type="Pfam" id="PF00665">
    <property type="entry name" value="rve"/>
    <property type="match status" value="1"/>
</dbReference>
<dbReference type="eggNOG" id="KOG0017">
    <property type="taxonomic scope" value="Eukaryota"/>
</dbReference>
<dbReference type="PANTHER" id="PTHR37984">
    <property type="entry name" value="PROTEIN CBG26694"/>
    <property type="match status" value="1"/>
</dbReference>
<dbReference type="OrthoDB" id="5865975at2759"/>
<gene>
    <name evidence="2" type="ORF">BXYJ_LOCUS10175</name>
</gene>
<sequence length="246" mass="28244">MTVNGSVYLLVVSDPFSKWIQAMPIPNKKPETVAAAFLRHFIAVFGIPQTIVSDNGPEFTAKAFQGLVHQYGMEHRRTTPYHPQGNGAVERQNQTLVNMLARYVKKGGTDWDSYAPVLCFAYNTSIHPVTRTTPFELLYGRTPRTPIEREIIRQLPSQYVDQPTYAQQLARQTEQAWRKVVEALEDESARMKQQFDQRKHVQKAHVTVGDLVLRRVDAYRKGEYHKFQAPMLSFSMSREEPKSGYI</sequence>
<dbReference type="InterPro" id="IPR050951">
    <property type="entry name" value="Retrovirus_Pol_polyprotein"/>
</dbReference>
<evidence type="ECO:0000259" key="1">
    <source>
        <dbReference type="PROSITE" id="PS50994"/>
    </source>
</evidence>
<dbReference type="Gene3D" id="3.30.420.10">
    <property type="entry name" value="Ribonuclease H-like superfamily/Ribonuclease H"/>
    <property type="match status" value="1"/>
</dbReference>
<dbReference type="Proteomes" id="UP000582659">
    <property type="component" value="Unassembled WGS sequence"/>
</dbReference>
<feature type="domain" description="Integrase catalytic" evidence="1">
    <location>
        <begin position="1"/>
        <end position="142"/>
    </location>
</feature>
<dbReference type="AlphaFoldDB" id="A0A1I7RM91"/>
<protein>
    <submittedName>
        <fullName evidence="2">(pine wood nematode) hypothetical protein</fullName>
    </submittedName>
    <submittedName>
        <fullName evidence="5">Integrase catalytic domain-containing protein</fullName>
    </submittedName>
</protein>
<dbReference type="EMBL" id="CAJFDI010000004">
    <property type="protein sequence ID" value="CAD5227889.1"/>
    <property type="molecule type" value="Genomic_DNA"/>
</dbReference>
<dbReference type="GO" id="GO:0003676">
    <property type="term" value="F:nucleic acid binding"/>
    <property type="evidence" value="ECO:0007669"/>
    <property type="project" value="InterPro"/>
</dbReference>
<dbReference type="FunFam" id="3.30.420.10:FF:000032">
    <property type="entry name" value="Retrovirus-related Pol polyprotein from transposon 297-like Protein"/>
    <property type="match status" value="1"/>
</dbReference>
<organism evidence="3 5">
    <name type="scientific">Bursaphelenchus xylophilus</name>
    <name type="common">Pinewood nematode worm</name>
    <name type="synonym">Aphelenchoides xylophilus</name>
    <dbReference type="NCBI Taxonomy" id="6326"/>
    <lineage>
        <taxon>Eukaryota</taxon>
        <taxon>Metazoa</taxon>
        <taxon>Ecdysozoa</taxon>
        <taxon>Nematoda</taxon>
        <taxon>Chromadorea</taxon>
        <taxon>Rhabditida</taxon>
        <taxon>Tylenchina</taxon>
        <taxon>Tylenchomorpha</taxon>
        <taxon>Aphelenchoidea</taxon>
        <taxon>Aphelenchoididae</taxon>
        <taxon>Bursaphelenchus</taxon>
    </lineage>
</organism>
<dbReference type="GO" id="GO:0015074">
    <property type="term" value="P:DNA integration"/>
    <property type="evidence" value="ECO:0007669"/>
    <property type="project" value="InterPro"/>
</dbReference>
<evidence type="ECO:0000313" key="5">
    <source>
        <dbReference type="WBParaSite" id="BXY_0182600.1"/>
    </source>
</evidence>
<dbReference type="PROSITE" id="PS50994">
    <property type="entry name" value="INTEGRASE"/>
    <property type="match status" value="1"/>
</dbReference>